<sequence length="87" mass="9496">MPDESGFVHLEGIQNCQQIFHRLREIKEGRARFTVAPHVPEEHSVSPFNSQFWGHGPFLMVNEGPVGKDQQGSGLSAAQPVMQGAAG</sequence>
<dbReference type="AlphaFoldDB" id="A0A645HCQ9"/>
<evidence type="ECO:0000256" key="1">
    <source>
        <dbReference type="SAM" id="MobiDB-lite"/>
    </source>
</evidence>
<organism evidence="2">
    <name type="scientific">bioreactor metagenome</name>
    <dbReference type="NCBI Taxonomy" id="1076179"/>
    <lineage>
        <taxon>unclassified sequences</taxon>
        <taxon>metagenomes</taxon>
        <taxon>ecological metagenomes</taxon>
    </lineage>
</organism>
<comment type="caution">
    <text evidence="2">The sequence shown here is derived from an EMBL/GenBank/DDBJ whole genome shotgun (WGS) entry which is preliminary data.</text>
</comment>
<proteinExistence type="predicted"/>
<accession>A0A645HCQ9</accession>
<evidence type="ECO:0000313" key="2">
    <source>
        <dbReference type="EMBL" id="MPN36818.1"/>
    </source>
</evidence>
<protein>
    <submittedName>
        <fullName evidence="2">Uncharacterized protein</fullName>
    </submittedName>
</protein>
<gene>
    <name evidence="2" type="ORF">SDC9_184329</name>
</gene>
<dbReference type="EMBL" id="VSSQ01091179">
    <property type="protein sequence ID" value="MPN36818.1"/>
    <property type="molecule type" value="Genomic_DNA"/>
</dbReference>
<reference evidence="2" key="1">
    <citation type="submission" date="2019-08" db="EMBL/GenBank/DDBJ databases">
        <authorList>
            <person name="Kucharzyk K."/>
            <person name="Murdoch R.W."/>
            <person name="Higgins S."/>
            <person name="Loffler F."/>
        </authorList>
    </citation>
    <scope>NUCLEOTIDE SEQUENCE</scope>
</reference>
<name>A0A645HCQ9_9ZZZZ</name>
<feature type="region of interest" description="Disordered" evidence="1">
    <location>
        <begin position="63"/>
        <end position="87"/>
    </location>
</feature>